<name>A0ABT1DCX7_9PROT</name>
<organism evidence="2 3">
    <name type="scientific">Siccirubricoccus soli</name>
    <dbReference type="NCBI Taxonomy" id="2899147"/>
    <lineage>
        <taxon>Bacteria</taxon>
        <taxon>Pseudomonadati</taxon>
        <taxon>Pseudomonadota</taxon>
        <taxon>Alphaproteobacteria</taxon>
        <taxon>Acetobacterales</taxon>
        <taxon>Roseomonadaceae</taxon>
        <taxon>Siccirubricoccus</taxon>
    </lineage>
</organism>
<dbReference type="Proteomes" id="UP001523392">
    <property type="component" value="Unassembled WGS sequence"/>
</dbReference>
<accession>A0ABT1DCX7</accession>
<dbReference type="EMBL" id="JAFIRR010000152">
    <property type="protein sequence ID" value="MCO6418800.1"/>
    <property type="molecule type" value="Genomic_DNA"/>
</dbReference>
<gene>
    <name evidence="2" type="ORF">JYK14_21945</name>
</gene>
<evidence type="ECO:0000313" key="2">
    <source>
        <dbReference type="EMBL" id="MCO6418800.1"/>
    </source>
</evidence>
<dbReference type="RefSeq" id="WP_252955428.1">
    <property type="nucleotide sequence ID" value="NZ_JAFIRR010000152.1"/>
</dbReference>
<reference evidence="2 3" key="1">
    <citation type="submission" date="2021-12" db="EMBL/GenBank/DDBJ databases">
        <title>Siccirubricoccus leaddurans sp. nov., a high concentration Zn2+ tolerance bacterium.</title>
        <authorList>
            <person name="Cao Y."/>
        </authorList>
    </citation>
    <scope>NUCLEOTIDE SEQUENCE [LARGE SCALE GENOMIC DNA]</scope>
    <source>
        <strain evidence="2 3">KC 17139</strain>
    </source>
</reference>
<protein>
    <submittedName>
        <fullName evidence="2">Uncharacterized protein</fullName>
    </submittedName>
</protein>
<feature type="transmembrane region" description="Helical" evidence="1">
    <location>
        <begin position="42"/>
        <end position="63"/>
    </location>
</feature>
<evidence type="ECO:0000313" key="3">
    <source>
        <dbReference type="Proteomes" id="UP001523392"/>
    </source>
</evidence>
<keyword evidence="3" id="KW-1185">Reference proteome</keyword>
<sequence length="131" mass="13985">MLILSAFLRRVLWLDAASCLGMGLLLAGFAGPLGGFLHLPIALLRESGLFLLLAGAALAWMASRSALPRWLLWVVILGNALWALDSLLLLPLGWVAPNLLGEIFLVVQALFVALLAMLEYRGLQAAAAQPA</sequence>
<keyword evidence="1" id="KW-0472">Membrane</keyword>
<feature type="transmembrane region" description="Helical" evidence="1">
    <location>
        <begin position="70"/>
        <end position="93"/>
    </location>
</feature>
<feature type="transmembrane region" description="Helical" evidence="1">
    <location>
        <begin position="12"/>
        <end position="30"/>
    </location>
</feature>
<feature type="transmembrane region" description="Helical" evidence="1">
    <location>
        <begin position="99"/>
        <end position="118"/>
    </location>
</feature>
<keyword evidence="1" id="KW-1133">Transmembrane helix</keyword>
<evidence type="ECO:0000256" key="1">
    <source>
        <dbReference type="SAM" id="Phobius"/>
    </source>
</evidence>
<keyword evidence="1" id="KW-0812">Transmembrane</keyword>
<proteinExistence type="predicted"/>
<comment type="caution">
    <text evidence="2">The sequence shown here is derived from an EMBL/GenBank/DDBJ whole genome shotgun (WGS) entry which is preliminary data.</text>
</comment>